<gene>
    <name evidence="2" type="ORF">NKR23_g12481</name>
</gene>
<reference evidence="2" key="1">
    <citation type="submission" date="2022-07" db="EMBL/GenBank/DDBJ databases">
        <title>Fungi with potential for degradation of polypropylene.</title>
        <authorList>
            <person name="Gostincar C."/>
        </authorList>
    </citation>
    <scope>NUCLEOTIDE SEQUENCE</scope>
    <source>
        <strain evidence="2">EXF-13308</strain>
    </source>
</reference>
<evidence type="ECO:0000256" key="1">
    <source>
        <dbReference type="SAM" id="MobiDB-lite"/>
    </source>
</evidence>
<proteinExistence type="predicted"/>
<dbReference type="Proteomes" id="UP001174694">
    <property type="component" value="Unassembled WGS sequence"/>
</dbReference>
<name>A0AA38VFV4_9PEZI</name>
<evidence type="ECO:0000313" key="3">
    <source>
        <dbReference type="Proteomes" id="UP001174694"/>
    </source>
</evidence>
<dbReference type="EMBL" id="JANBVO010000147">
    <property type="protein sequence ID" value="KAJ9129697.1"/>
    <property type="molecule type" value="Genomic_DNA"/>
</dbReference>
<sequence length="329" mass="37716">MTSVNPATVASRVESERLRKFLGTANRTRNLEFPPDVRLTCLHGRAAVKAAEEVFDDEDGRWLVNLYLPDISPELRTSLAERYDYDAEPDDGEFFCRIREYQGVLGEPNAYLENEWWARLLEKSPSRRQRFDQLFNHECYLSAFTRLLEAGLEGLFGGFRASVMHEVIASGCEIECISYIDSILDFFRSLFAKSNDRMRRLSRGDVMELQGKAPGAFPADAQDLIGKLKTRQILTAYSEEERDEIWSGLCAMTKERSIPSIFTFFEDTKFLRTAGVLMKRLMPQVRTISLYLRTHMFQDKNQKPDDGASSVPSYGSNEKKKRSFTGQDC</sequence>
<keyword evidence="3" id="KW-1185">Reference proteome</keyword>
<feature type="region of interest" description="Disordered" evidence="1">
    <location>
        <begin position="300"/>
        <end position="329"/>
    </location>
</feature>
<organism evidence="2 3">
    <name type="scientific">Pleurostoma richardsiae</name>
    <dbReference type="NCBI Taxonomy" id="41990"/>
    <lineage>
        <taxon>Eukaryota</taxon>
        <taxon>Fungi</taxon>
        <taxon>Dikarya</taxon>
        <taxon>Ascomycota</taxon>
        <taxon>Pezizomycotina</taxon>
        <taxon>Sordariomycetes</taxon>
        <taxon>Sordariomycetidae</taxon>
        <taxon>Calosphaeriales</taxon>
        <taxon>Pleurostomataceae</taxon>
        <taxon>Pleurostoma</taxon>
    </lineage>
</organism>
<evidence type="ECO:0000313" key="2">
    <source>
        <dbReference type="EMBL" id="KAJ9129697.1"/>
    </source>
</evidence>
<dbReference type="InterPro" id="IPR022198">
    <property type="entry name" value="DUF3723"/>
</dbReference>
<protein>
    <submittedName>
        <fullName evidence="2">Uncharacterized protein</fullName>
    </submittedName>
</protein>
<dbReference type="Pfam" id="PF12520">
    <property type="entry name" value="DUF3723"/>
    <property type="match status" value="1"/>
</dbReference>
<accession>A0AA38VFV4</accession>
<dbReference type="AlphaFoldDB" id="A0AA38VFV4"/>
<comment type="caution">
    <text evidence="2">The sequence shown here is derived from an EMBL/GenBank/DDBJ whole genome shotgun (WGS) entry which is preliminary data.</text>
</comment>